<comment type="cofactor">
    <cofactor evidence="1">
        <name>[4Fe-4S] cluster</name>
        <dbReference type="ChEBI" id="CHEBI:49883"/>
    </cofactor>
</comment>
<dbReference type="RefSeq" id="WP_031474897.1">
    <property type="nucleotide sequence ID" value="NZ_FOIL01000019.1"/>
</dbReference>
<name>A0A1I0ENP0_9FIRM</name>
<dbReference type="PANTHER" id="PTHR30548:SF5">
    <property type="entry name" value="SUBUNIT OF OXYGEN-SENSITIVE 2-HYDROXYISOCAPROYL-COA DEHYDRATASE"/>
    <property type="match status" value="1"/>
</dbReference>
<dbReference type="EMBL" id="FOZC01000005">
    <property type="protein sequence ID" value="SFR73682.1"/>
    <property type="molecule type" value="Genomic_DNA"/>
</dbReference>
<keyword evidence="5" id="KW-0411">Iron-sulfur</keyword>
<evidence type="ECO:0000256" key="3">
    <source>
        <dbReference type="ARBA" id="ARBA00022723"/>
    </source>
</evidence>
<dbReference type="GO" id="GO:0046872">
    <property type="term" value="F:metal ion binding"/>
    <property type="evidence" value="ECO:0007669"/>
    <property type="project" value="UniProtKB-KW"/>
</dbReference>
<proteinExistence type="inferred from homology"/>
<evidence type="ECO:0000256" key="4">
    <source>
        <dbReference type="ARBA" id="ARBA00023004"/>
    </source>
</evidence>
<protein>
    <submittedName>
        <fullName evidence="6">Benzoyl-CoA reductase, subunit C</fullName>
    </submittedName>
</protein>
<comment type="similarity">
    <text evidence="2">Belongs to the FldB/FldC dehydratase alpha/beta subunit family.</text>
</comment>
<dbReference type="OrthoDB" id="355459at2"/>
<dbReference type="EMBL" id="FOIL01000019">
    <property type="protein sequence ID" value="SET46352.1"/>
    <property type="molecule type" value="Genomic_DNA"/>
</dbReference>
<keyword evidence="4" id="KW-0408">Iron</keyword>
<dbReference type="eggNOG" id="COG1775">
    <property type="taxonomic scope" value="Bacteria"/>
</dbReference>
<accession>A0A1I0ENP0</accession>
<gene>
    <name evidence="7" type="ORF">SAMN02910262_01157</name>
    <name evidence="6" type="ORF">SAMN04487771_101939</name>
</gene>
<dbReference type="Gene3D" id="3.40.50.11900">
    <property type="match status" value="1"/>
</dbReference>
<dbReference type="PANTHER" id="PTHR30548">
    <property type="entry name" value="2-HYDROXYGLUTARYL-COA DEHYDRATASE, D-COMPONENT-RELATED"/>
    <property type="match status" value="1"/>
</dbReference>
<dbReference type="Pfam" id="PF06050">
    <property type="entry name" value="HGD-D"/>
    <property type="match status" value="1"/>
</dbReference>
<organism evidence="6 8">
    <name type="scientific">[Clostridium] aminophilum</name>
    <dbReference type="NCBI Taxonomy" id="1526"/>
    <lineage>
        <taxon>Bacteria</taxon>
        <taxon>Bacillati</taxon>
        <taxon>Bacillota</taxon>
        <taxon>Clostridia</taxon>
        <taxon>Lachnospirales</taxon>
        <taxon>Lachnospiraceae</taxon>
    </lineage>
</organism>
<evidence type="ECO:0000256" key="5">
    <source>
        <dbReference type="ARBA" id="ARBA00023014"/>
    </source>
</evidence>
<dbReference type="GO" id="GO:0016836">
    <property type="term" value="F:hydro-lyase activity"/>
    <property type="evidence" value="ECO:0007669"/>
    <property type="project" value="UniProtKB-ARBA"/>
</dbReference>
<keyword evidence="8" id="KW-1185">Reference proteome</keyword>
<dbReference type="STRING" id="1526.SAMN02910262_01157"/>
<evidence type="ECO:0000256" key="1">
    <source>
        <dbReference type="ARBA" id="ARBA00001966"/>
    </source>
</evidence>
<dbReference type="Gene3D" id="1.20.1270.370">
    <property type="match status" value="1"/>
</dbReference>
<evidence type="ECO:0000313" key="7">
    <source>
        <dbReference type="EMBL" id="SFR73682.1"/>
    </source>
</evidence>
<dbReference type="Proteomes" id="UP000214760">
    <property type="component" value="Unassembled WGS sequence"/>
</dbReference>
<evidence type="ECO:0000313" key="6">
    <source>
        <dbReference type="EMBL" id="SET46352.1"/>
    </source>
</evidence>
<evidence type="ECO:0000256" key="2">
    <source>
        <dbReference type="ARBA" id="ARBA00005806"/>
    </source>
</evidence>
<reference evidence="8 9" key="1">
    <citation type="submission" date="2016-10" db="EMBL/GenBank/DDBJ databases">
        <authorList>
            <person name="de Groot N.N."/>
        </authorList>
    </citation>
    <scope>NUCLEOTIDE SEQUENCE [LARGE SCALE GENOMIC DNA]</scope>
    <source>
        <strain evidence="7 9">F</strain>
        <strain evidence="6 8">KH1P1</strain>
    </source>
</reference>
<evidence type="ECO:0000313" key="9">
    <source>
        <dbReference type="Proteomes" id="UP000214760"/>
    </source>
</evidence>
<dbReference type="Gene3D" id="3.40.50.11890">
    <property type="match status" value="1"/>
</dbReference>
<dbReference type="Proteomes" id="UP000199820">
    <property type="component" value="Unassembled WGS sequence"/>
</dbReference>
<evidence type="ECO:0000313" key="8">
    <source>
        <dbReference type="Proteomes" id="UP000199820"/>
    </source>
</evidence>
<dbReference type="InterPro" id="IPR010327">
    <property type="entry name" value="FldB/FldC_alpha/beta"/>
</dbReference>
<dbReference type="AlphaFoldDB" id="A0A1I0ENP0"/>
<keyword evidence="3" id="KW-0479">Metal-binding</keyword>
<dbReference type="GO" id="GO:0051536">
    <property type="term" value="F:iron-sulfur cluster binding"/>
    <property type="evidence" value="ECO:0007669"/>
    <property type="project" value="UniProtKB-KW"/>
</dbReference>
<sequence length="385" mass="43685">MSRVEELLNEFNEIASNPGKQMKAYMDQGKKVIGILPYYAPEELVYALDMVPFGIWGSNTKTVSKAKEYFLTFYCDLVQTSFEMYMDGTFDGLSGIITPTPCDTLRPASQNFKAAFEKYGKPEPIFLSHPQNRVPEFGIQFTLDQYNNVREHLEKIAGKATDMDALKKAIKVYNQSRKARRLFSTLANDHCDVVNACMRSAVLKAANFMLKDEYTAKLNELNAELVKLPACDWKGTKVVLSGIICDNPELLKLFDEYNIAIAADDVAQWTRSFRTDAPETNDPMRDLAVQFSRQDYDTILFDEKSNENRRGEHVARLAQDNGAQGVVVFMTQFCDPEEMEYPYLKKALNDANIPHVKLGVAMQMRDFGQAKTSLQAFADVLELRK</sequence>